<protein>
    <submittedName>
        <fullName evidence="1">Uncharacterized protein</fullName>
    </submittedName>
</protein>
<evidence type="ECO:0000313" key="1">
    <source>
        <dbReference type="EMBL" id="SDP68211.1"/>
    </source>
</evidence>
<organism evidence="1 2">
    <name type="scientific">Paracidovorax cattleyae</name>
    <dbReference type="NCBI Taxonomy" id="80868"/>
    <lineage>
        <taxon>Bacteria</taxon>
        <taxon>Pseudomonadati</taxon>
        <taxon>Pseudomonadota</taxon>
        <taxon>Betaproteobacteria</taxon>
        <taxon>Burkholderiales</taxon>
        <taxon>Comamonadaceae</taxon>
        <taxon>Paracidovorax</taxon>
    </lineage>
</organism>
<name>A0A1H0UPY7_9BURK</name>
<keyword evidence="2" id="KW-1185">Reference proteome</keyword>
<sequence length="83" mass="8333">MCGYIRPSLAATPGAATGSTSFVSEPPITGIPAGPLMVSFDHPEVSAEGTWLRKSATEAASIDGTLLPSPAGGTAEKFICPDA</sequence>
<evidence type="ECO:0000313" key="2">
    <source>
        <dbReference type="Proteomes" id="UP000199317"/>
    </source>
</evidence>
<reference evidence="2" key="1">
    <citation type="submission" date="2016-10" db="EMBL/GenBank/DDBJ databases">
        <authorList>
            <person name="Varghese N."/>
            <person name="Submissions S."/>
        </authorList>
    </citation>
    <scope>NUCLEOTIDE SEQUENCE [LARGE SCALE GENOMIC DNA]</scope>
    <source>
        <strain evidence="2">DSM 17101</strain>
    </source>
</reference>
<accession>A0A1H0UPY7</accession>
<gene>
    <name evidence="1" type="ORF">SAMN04489708_12126</name>
</gene>
<dbReference type="Proteomes" id="UP000199317">
    <property type="component" value="Unassembled WGS sequence"/>
</dbReference>
<dbReference type="AlphaFoldDB" id="A0A1H0UPY7"/>
<dbReference type="EMBL" id="FNJL01000021">
    <property type="protein sequence ID" value="SDP68211.1"/>
    <property type="molecule type" value="Genomic_DNA"/>
</dbReference>
<proteinExistence type="predicted"/>